<comment type="caution">
    <text evidence="1">The sequence shown here is derived from an EMBL/GenBank/DDBJ whole genome shotgun (WGS) entry which is preliminary data.</text>
</comment>
<organism evidence="1 2">
    <name type="scientific">Polyplax serrata</name>
    <name type="common">Common mouse louse</name>
    <dbReference type="NCBI Taxonomy" id="468196"/>
    <lineage>
        <taxon>Eukaryota</taxon>
        <taxon>Metazoa</taxon>
        <taxon>Ecdysozoa</taxon>
        <taxon>Arthropoda</taxon>
        <taxon>Hexapoda</taxon>
        <taxon>Insecta</taxon>
        <taxon>Pterygota</taxon>
        <taxon>Neoptera</taxon>
        <taxon>Paraneoptera</taxon>
        <taxon>Psocodea</taxon>
        <taxon>Troctomorpha</taxon>
        <taxon>Phthiraptera</taxon>
        <taxon>Anoplura</taxon>
        <taxon>Polyplacidae</taxon>
        <taxon>Polyplax</taxon>
    </lineage>
</organism>
<evidence type="ECO:0000313" key="1">
    <source>
        <dbReference type="EMBL" id="KAK6625103.1"/>
    </source>
</evidence>
<gene>
    <name evidence="1" type="ORF">RUM43_005394</name>
</gene>
<reference evidence="1 2" key="1">
    <citation type="submission" date="2023-10" db="EMBL/GenBank/DDBJ databases">
        <title>Genomes of two closely related lineages of the louse Polyplax serrata with different host specificities.</title>
        <authorList>
            <person name="Martinu J."/>
            <person name="Tarabai H."/>
            <person name="Stefka J."/>
            <person name="Hypsa V."/>
        </authorList>
    </citation>
    <scope>NUCLEOTIDE SEQUENCE [LARGE SCALE GENOMIC DNA]</scope>
    <source>
        <strain evidence="1">HR10_N</strain>
    </source>
</reference>
<proteinExistence type="predicted"/>
<dbReference type="Proteomes" id="UP001372834">
    <property type="component" value="Unassembled WGS sequence"/>
</dbReference>
<protein>
    <submittedName>
        <fullName evidence="1">Uncharacterized protein</fullName>
    </submittedName>
</protein>
<evidence type="ECO:0000313" key="2">
    <source>
        <dbReference type="Proteomes" id="UP001372834"/>
    </source>
</evidence>
<accession>A0AAN8S1G0</accession>
<name>A0AAN8S1G0_POLSC</name>
<dbReference type="AlphaFoldDB" id="A0AAN8S1G0"/>
<dbReference type="EMBL" id="JAWJWE010000037">
    <property type="protein sequence ID" value="KAK6625103.1"/>
    <property type="molecule type" value="Genomic_DNA"/>
</dbReference>
<sequence length="59" mass="6613">MEILEVTRKLLPENDDFPFGKMLDGSKSRVSPMRMPRPVGLVTTSTRGEVTDLQPPLDL</sequence>